<protein>
    <recommendedName>
        <fullName evidence="2">Nucleotide-diphospho-sugar transferase domain-containing protein</fullName>
    </recommendedName>
</protein>
<keyword evidence="1" id="KW-1133">Transmembrane helix</keyword>
<sequence length="377" mass="43710">MKDSGSSGGDAAAGGGGSHLLVRRVMQMTMVVVAFVVVWILMYNSSSPFAIPVFSRYITTRDSTMISYDPELESVLRNASMENKTVIITTLNDAWAEPNSIFDIFLKSFHLGIETERLLKHLVVITLDQKAHARCQALHPHCYQLETKGDNFTKEAFFMTQDYLKMMWRRIQFLGSVLEMGYSFVFTDTDIMWLRNPFNEFYNDGDFQIACDFYNGNSNDLNNLPNGGFNYVKSNEKTIWFYKFWLNSRKAYPKMHDQDVFNKIKMNPLIQNIKLKIRFLGTMHFGGFCQPSKEFNQVCTMHANCCVGLDNKVNDLKILLDDWSKYMALPNNTKLNVHPSWTVPQSCKCRRLDPYINHFTDHSKRFGLSNLFFLHWK</sequence>
<dbReference type="EMBL" id="SDMP01000005">
    <property type="protein sequence ID" value="RYR56874.1"/>
    <property type="molecule type" value="Genomic_DNA"/>
</dbReference>
<feature type="transmembrane region" description="Helical" evidence="1">
    <location>
        <begin position="25"/>
        <end position="43"/>
    </location>
</feature>
<dbReference type="InterPro" id="IPR005069">
    <property type="entry name" value="Nucl-diP-sugar_transferase"/>
</dbReference>
<gene>
    <name evidence="3" type="ORF">Ahy_A05g022600</name>
</gene>
<keyword evidence="4" id="KW-1185">Reference proteome</keyword>
<dbReference type="Pfam" id="PF03407">
    <property type="entry name" value="Nucleotid_trans"/>
    <property type="match status" value="1"/>
</dbReference>
<dbReference type="Proteomes" id="UP000289738">
    <property type="component" value="Chromosome A05"/>
</dbReference>
<dbReference type="InterPro" id="IPR044821">
    <property type="entry name" value="At1g28695/At4g15970-like"/>
</dbReference>
<keyword evidence="1" id="KW-0812">Transmembrane</keyword>
<feature type="domain" description="Nucleotide-diphospho-sugar transferase" evidence="2">
    <location>
        <begin position="118"/>
        <end position="316"/>
    </location>
</feature>
<evidence type="ECO:0000313" key="4">
    <source>
        <dbReference type="Proteomes" id="UP000289738"/>
    </source>
</evidence>
<evidence type="ECO:0000256" key="1">
    <source>
        <dbReference type="SAM" id="Phobius"/>
    </source>
</evidence>
<evidence type="ECO:0000259" key="2">
    <source>
        <dbReference type="Pfam" id="PF03407"/>
    </source>
</evidence>
<accession>A0A445D1C9</accession>
<dbReference type="PANTHER" id="PTHR46038">
    <property type="entry name" value="EXPRESSED PROTEIN-RELATED"/>
    <property type="match status" value="1"/>
</dbReference>
<dbReference type="PANTHER" id="PTHR46038:SF13">
    <property type="entry name" value="GLYCOSYLTRANSFERASE"/>
    <property type="match status" value="1"/>
</dbReference>
<name>A0A445D1C9_ARAHY</name>
<organism evidence="3 4">
    <name type="scientific">Arachis hypogaea</name>
    <name type="common">Peanut</name>
    <dbReference type="NCBI Taxonomy" id="3818"/>
    <lineage>
        <taxon>Eukaryota</taxon>
        <taxon>Viridiplantae</taxon>
        <taxon>Streptophyta</taxon>
        <taxon>Embryophyta</taxon>
        <taxon>Tracheophyta</taxon>
        <taxon>Spermatophyta</taxon>
        <taxon>Magnoliopsida</taxon>
        <taxon>eudicotyledons</taxon>
        <taxon>Gunneridae</taxon>
        <taxon>Pentapetalae</taxon>
        <taxon>rosids</taxon>
        <taxon>fabids</taxon>
        <taxon>Fabales</taxon>
        <taxon>Fabaceae</taxon>
        <taxon>Papilionoideae</taxon>
        <taxon>50 kb inversion clade</taxon>
        <taxon>dalbergioids sensu lato</taxon>
        <taxon>Dalbergieae</taxon>
        <taxon>Pterocarpus clade</taxon>
        <taxon>Arachis</taxon>
    </lineage>
</organism>
<dbReference type="STRING" id="3818.A0A445D1C9"/>
<evidence type="ECO:0000313" key="3">
    <source>
        <dbReference type="EMBL" id="RYR56874.1"/>
    </source>
</evidence>
<keyword evidence="1" id="KW-0472">Membrane</keyword>
<dbReference type="AlphaFoldDB" id="A0A445D1C9"/>
<proteinExistence type="predicted"/>
<comment type="caution">
    <text evidence="3">The sequence shown here is derived from an EMBL/GenBank/DDBJ whole genome shotgun (WGS) entry which is preliminary data.</text>
</comment>
<reference evidence="3 4" key="1">
    <citation type="submission" date="2019-01" db="EMBL/GenBank/DDBJ databases">
        <title>Sequencing of cultivated peanut Arachis hypogaea provides insights into genome evolution and oil improvement.</title>
        <authorList>
            <person name="Chen X."/>
        </authorList>
    </citation>
    <scope>NUCLEOTIDE SEQUENCE [LARGE SCALE GENOMIC DNA]</scope>
    <source>
        <strain evidence="4">cv. Fuhuasheng</strain>
        <tissue evidence="3">Leaves</tissue>
    </source>
</reference>